<evidence type="ECO:0000313" key="1">
    <source>
        <dbReference type="EMBL" id="TKV61013.1"/>
    </source>
</evidence>
<name>A0A4U6QKM8_9ACTN</name>
<sequence>MPPPAGVDWKTEPECGHTFRWRSLPERTNGTGKWPITATTSWDVTWQSNTGQAGTTTLTATSEDAVEVGEYRILLVDGGR</sequence>
<reference evidence="1 2" key="1">
    <citation type="submission" date="2019-05" db="EMBL/GenBank/DDBJ databases">
        <title>Nakamurella sp. N5BH11, whole genome shotgun sequence.</title>
        <authorList>
            <person name="Tuo L."/>
        </authorList>
    </citation>
    <scope>NUCLEOTIDE SEQUENCE [LARGE SCALE GENOMIC DNA]</scope>
    <source>
        <strain evidence="1 2">N5BH11</strain>
    </source>
</reference>
<evidence type="ECO:0000313" key="2">
    <source>
        <dbReference type="Proteomes" id="UP000306985"/>
    </source>
</evidence>
<dbReference type="OrthoDB" id="3742379at2"/>
<protein>
    <submittedName>
        <fullName evidence="1">Uncharacterized protein</fullName>
    </submittedName>
</protein>
<organism evidence="1 2">
    <name type="scientific">Nakamurella flava</name>
    <dbReference type="NCBI Taxonomy" id="2576308"/>
    <lineage>
        <taxon>Bacteria</taxon>
        <taxon>Bacillati</taxon>
        <taxon>Actinomycetota</taxon>
        <taxon>Actinomycetes</taxon>
        <taxon>Nakamurellales</taxon>
        <taxon>Nakamurellaceae</taxon>
        <taxon>Nakamurella</taxon>
    </lineage>
</organism>
<accession>A0A4U6QKM8</accession>
<proteinExistence type="predicted"/>
<dbReference type="EMBL" id="SZZH01000001">
    <property type="protein sequence ID" value="TKV61013.1"/>
    <property type="molecule type" value="Genomic_DNA"/>
</dbReference>
<dbReference type="RefSeq" id="WP_137448316.1">
    <property type="nucleotide sequence ID" value="NZ_SZZH01000001.1"/>
</dbReference>
<dbReference type="AlphaFoldDB" id="A0A4U6QKM8"/>
<keyword evidence="2" id="KW-1185">Reference proteome</keyword>
<dbReference type="Proteomes" id="UP000306985">
    <property type="component" value="Unassembled WGS sequence"/>
</dbReference>
<gene>
    <name evidence="1" type="ORF">FDO65_05015</name>
</gene>
<comment type="caution">
    <text evidence="1">The sequence shown here is derived from an EMBL/GenBank/DDBJ whole genome shotgun (WGS) entry which is preliminary data.</text>
</comment>